<protein>
    <submittedName>
        <fullName evidence="1">Uncharacterized protein</fullName>
    </submittedName>
</protein>
<gene>
    <name evidence="1" type="ORF">Satyrvirus29_8</name>
</gene>
<accession>A0A3G5AER6</accession>
<sequence>MDKKEDIVDSVEENFKHLKSACKSSNIYKKGFFSQDAISSIEKILVNLNKRIVNIENFLSEIK</sequence>
<dbReference type="EMBL" id="MK072465">
    <property type="protein sequence ID" value="AYV85667.1"/>
    <property type="molecule type" value="Genomic_DNA"/>
</dbReference>
<organism evidence="1">
    <name type="scientific">Satyrvirus sp</name>
    <dbReference type="NCBI Taxonomy" id="2487771"/>
    <lineage>
        <taxon>Viruses</taxon>
        <taxon>Varidnaviria</taxon>
        <taxon>Bamfordvirae</taxon>
        <taxon>Nucleocytoviricota</taxon>
        <taxon>Megaviricetes</taxon>
        <taxon>Imitervirales</taxon>
        <taxon>Mimiviridae</taxon>
        <taxon>Megamimivirinae</taxon>
    </lineage>
</organism>
<evidence type="ECO:0000313" key="1">
    <source>
        <dbReference type="EMBL" id="AYV85667.1"/>
    </source>
</evidence>
<proteinExistence type="predicted"/>
<name>A0A3G5AER6_9VIRU</name>
<reference evidence="1" key="1">
    <citation type="submission" date="2018-10" db="EMBL/GenBank/DDBJ databases">
        <title>Hidden diversity of soil giant viruses.</title>
        <authorList>
            <person name="Schulz F."/>
            <person name="Alteio L."/>
            <person name="Goudeau D."/>
            <person name="Ryan E.M."/>
            <person name="Malmstrom R.R."/>
            <person name="Blanchard J."/>
            <person name="Woyke T."/>
        </authorList>
    </citation>
    <scope>NUCLEOTIDE SEQUENCE</scope>
    <source>
        <strain evidence="1">SAV1</strain>
    </source>
</reference>